<feature type="region of interest" description="Disordered" evidence="1">
    <location>
        <begin position="343"/>
        <end position="592"/>
    </location>
</feature>
<dbReference type="EMBL" id="CAKOGP040000113">
    <property type="protein sequence ID" value="CAJ1930317.1"/>
    <property type="molecule type" value="Genomic_DNA"/>
</dbReference>
<feature type="compositionally biased region" description="Basic and acidic residues" evidence="1">
    <location>
        <begin position="300"/>
        <end position="321"/>
    </location>
</feature>
<comment type="caution">
    <text evidence="2">The sequence shown here is derived from an EMBL/GenBank/DDBJ whole genome shotgun (WGS) entry which is preliminary data.</text>
</comment>
<evidence type="ECO:0000313" key="3">
    <source>
        <dbReference type="Proteomes" id="UP001295423"/>
    </source>
</evidence>
<dbReference type="Proteomes" id="UP001295423">
    <property type="component" value="Unassembled WGS sequence"/>
</dbReference>
<feature type="region of interest" description="Disordered" evidence="1">
    <location>
        <begin position="282"/>
        <end position="325"/>
    </location>
</feature>
<feature type="compositionally biased region" description="Polar residues" evidence="1">
    <location>
        <begin position="520"/>
        <end position="534"/>
    </location>
</feature>
<protein>
    <submittedName>
        <fullName evidence="2">Uncharacterized protein</fullName>
    </submittedName>
</protein>
<feature type="compositionally biased region" description="Basic and acidic residues" evidence="1">
    <location>
        <begin position="459"/>
        <end position="468"/>
    </location>
</feature>
<feature type="compositionally biased region" description="Polar residues" evidence="1">
    <location>
        <begin position="547"/>
        <end position="557"/>
    </location>
</feature>
<evidence type="ECO:0000256" key="1">
    <source>
        <dbReference type="SAM" id="MobiDB-lite"/>
    </source>
</evidence>
<sequence length="615" mass="67164">MDTDHESSRRSSAKRPRTEAAAAFGTIPVPAEAEAEAEVEAPTSTVSGSLPMSTQQSIESLLSIPVAVVFRTCSSQKGRPLLTRAEAECFLRISFLAQEIDTLVGSSESLFLQQQYYSQYTRDLLSSSLSSSSQPSSSSQNSHAPSENQNTTRTQTVYPLNPMLRPLLPILNFLQEKSAPTLQRIHQTLSHLSAELIGCSSILRQSAEQNWTMADALDAMQQDSTEEGPALSDEKRKVADLEEELCQRIERVVGMSQVEGESSSAKLSQSSQDNRYRRKLFGENDDQQFDTEGGPQGNGGEKDHSEQDHSDNTSNDGKDGVDQQYALDLKPILEYCSELFDDVLQTGGSQEESIDDENGDGANSNENGTDERMHVDESSSQGERGETSRNGNVGEQSSENDGNASQDDGVAESGGNGEMEVDPVETRAESSQTRNNISTDMRHEVENDDNHIAATEDSNTGHENHEQGTMEIENALPESISSNAMVDAKEAATTVDEEVEEYPPSQETDLQSGRSRERSQGNSFSLQNNIPSPNENEKHPAVLLPPITTQPEGSSFPLTAEDDIEEDDDDEDVDDDDDDDRSQRPMCSQRTSSAAEALAILGNVSRFPTKDVSLF</sequence>
<gene>
    <name evidence="2" type="ORF">CYCCA115_LOCUS1900</name>
</gene>
<feature type="region of interest" description="Disordered" evidence="1">
    <location>
        <begin position="128"/>
        <end position="153"/>
    </location>
</feature>
<proteinExistence type="predicted"/>
<feature type="compositionally biased region" description="Low complexity" evidence="1">
    <location>
        <begin position="128"/>
        <end position="142"/>
    </location>
</feature>
<evidence type="ECO:0000313" key="2">
    <source>
        <dbReference type="EMBL" id="CAJ1930317.1"/>
    </source>
</evidence>
<feature type="region of interest" description="Disordered" evidence="1">
    <location>
        <begin position="1"/>
        <end position="27"/>
    </location>
</feature>
<organism evidence="2 3">
    <name type="scientific">Cylindrotheca closterium</name>
    <dbReference type="NCBI Taxonomy" id="2856"/>
    <lineage>
        <taxon>Eukaryota</taxon>
        <taxon>Sar</taxon>
        <taxon>Stramenopiles</taxon>
        <taxon>Ochrophyta</taxon>
        <taxon>Bacillariophyta</taxon>
        <taxon>Bacillariophyceae</taxon>
        <taxon>Bacillariophycidae</taxon>
        <taxon>Bacillariales</taxon>
        <taxon>Bacillariaceae</taxon>
        <taxon>Cylindrotheca</taxon>
    </lineage>
</organism>
<feature type="compositionally biased region" description="Polar residues" evidence="1">
    <location>
        <begin position="388"/>
        <end position="406"/>
    </location>
</feature>
<name>A0AAD2FGP5_9STRA</name>
<feature type="compositionally biased region" description="Basic and acidic residues" evidence="1">
    <location>
        <begin position="440"/>
        <end position="451"/>
    </location>
</feature>
<feature type="compositionally biased region" description="Polar residues" evidence="1">
    <location>
        <begin position="143"/>
        <end position="153"/>
    </location>
</feature>
<dbReference type="AlphaFoldDB" id="A0AAD2FGP5"/>
<accession>A0AAD2FGP5</accession>
<feature type="compositionally biased region" description="Polar residues" evidence="1">
    <location>
        <begin position="429"/>
        <end position="439"/>
    </location>
</feature>
<reference evidence="2" key="1">
    <citation type="submission" date="2023-08" db="EMBL/GenBank/DDBJ databases">
        <authorList>
            <person name="Audoor S."/>
            <person name="Bilcke G."/>
        </authorList>
    </citation>
    <scope>NUCLEOTIDE SEQUENCE</scope>
</reference>
<feature type="compositionally biased region" description="Basic and acidic residues" evidence="1">
    <location>
        <begin position="369"/>
        <end position="387"/>
    </location>
</feature>
<feature type="compositionally biased region" description="Acidic residues" evidence="1">
    <location>
        <begin position="560"/>
        <end position="580"/>
    </location>
</feature>
<keyword evidence="3" id="KW-1185">Reference proteome</keyword>